<name>K6ZII1_9ALTE</name>
<keyword evidence="2" id="KW-0285">Flavoprotein</keyword>
<dbReference type="SMART" id="SM00903">
    <property type="entry name" value="Flavin_Reduct"/>
    <property type="match status" value="1"/>
</dbReference>
<evidence type="ECO:0000313" key="7">
    <source>
        <dbReference type="Proteomes" id="UP000006251"/>
    </source>
</evidence>
<evidence type="ECO:0000256" key="2">
    <source>
        <dbReference type="ARBA" id="ARBA00022630"/>
    </source>
</evidence>
<dbReference type="Pfam" id="PF01613">
    <property type="entry name" value="Flavin_Reduct"/>
    <property type="match status" value="1"/>
</dbReference>
<dbReference type="Gene3D" id="2.30.110.10">
    <property type="entry name" value="Electron Transport, Fmn-binding Protein, Chain A"/>
    <property type="match status" value="1"/>
</dbReference>
<comment type="cofactor">
    <cofactor evidence="1">
        <name>FMN</name>
        <dbReference type="ChEBI" id="CHEBI:58210"/>
    </cofactor>
</comment>
<dbReference type="SUPFAM" id="SSF50475">
    <property type="entry name" value="FMN-binding split barrel"/>
    <property type="match status" value="1"/>
</dbReference>
<proteinExistence type="inferred from homology"/>
<evidence type="ECO:0000256" key="3">
    <source>
        <dbReference type="ARBA" id="ARBA00022643"/>
    </source>
</evidence>
<comment type="similarity">
    <text evidence="4">Belongs to the flavoredoxin family.</text>
</comment>
<organism evidence="6 7">
    <name type="scientific">Brumicola pallidula DSM 14239 = ACAM 615</name>
    <dbReference type="NCBI Taxonomy" id="1121922"/>
    <lineage>
        <taxon>Bacteria</taxon>
        <taxon>Pseudomonadati</taxon>
        <taxon>Pseudomonadota</taxon>
        <taxon>Gammaproteobacteria</taxon>
        <taxon>Alteromonadales</taxon>
        <taxon>Alteromonadaceae</taxon>
        <taxon>Brumicola</taxon>
    </lineage>
</organism>
<gene>
    <name evidence="6" type="ORF">GPAL_1841</name>
</gene>
<protein>
    <submittedName>
        <fullName evidence="6">Conserved protein/domain typically associated with flavoprotein oxygenase, DIM6/NTAB family</fullName>
    </submittedName>
</protein>
<reference evidence="7" key="1">
    <citation type="journal article" date="2014" name="Environ. Microbiol.">
        <title>Comparative genomics of the marine bacterial genus Glaciecola reveals the high degree of genomic diversity and genomic characteristic for cold adaptation.</title>
        <authorList>
            <person name="Qin Q.L."/>
            <person name="Xie B.B."/>
            <person name="Yu Y."/>
            <person name="Shu Y.L."/>
            <person name="Rong J.C."/>
            <person name="Zhang Y.J."/>
            <person name="Zhao D.L."/>
            <person name="Chen X.L."/>
            <person name="Zhang X.Y."/>
            <person name="Chen B."/>
            <person name="Zhou B.C."/>
            <person name="Zhang Y.Z."/>
        </authorList>
    </citation>
    <scope>NUCLEOTIDE SEQUENCE [LARGE SCALE GENOMIC DNA]</scope>
    <source>
        <strain evidence="7">ACAM 615</strain>
    </source>
</reference>
<evidence type="ECO:0000256" key="4">
    <source>
        <dbReference type="ARBA" id="ARBA00038054"/>
    </source>
</evidence>
<dbReference type="InterPro" id="IPR012349">
    <property type="entry name" value="Split_barrel_FMN-bd"/>
</dbReference>
<accession>K6ZII1</accession>
<dbReference type="OrthoDB" id="9794638at2"/>
<dbReference type="InterPro" id="IPR002563">
    <property type="entry name" value="Flavin_Rdtase-like_dom"/>
</dbReference>
<dbReference type="EMBL" id="BAEQ01000028">
    <property type="protein sequence ID" value="GAC28703.1"/>
    <property type="molecule type" value="Genomic_DNA"/>
</dbReference>
<dbReference type="GO" id="GO:0016646">
    <property type="term" value="F:oxidoreductase activity, acting on the CH-NH group of donors, NAD or NADP as acceptor"/>
    <property type="evidence" value="ECO:0007669"/>
    <property type="project" value="UniProtKB-ARBA"/>
</dbReference>
<sequence>MNIQLNDMPSTAIYHLMTQTVIPRPIAWVLSKNSDDSLNLAPFSYFNAVCSDPPLCMLSMGKKPNGTTKDTVANLIDEAYCVVHIAHAQQADIVTATAASLNYGESEIKDNQIKLIDHADWPLQRIEDCPIAYLCKVHSTQQIGNAPQQIIFVEAIELYVDDDAVNQSNNRIEIDALKINPLARLGASQYANLGGVFTKARPA</sequence>
<evidence type="ECO:0000256" key="1">
    <source>
        <dbReference type="ARBA" id="ARBA00001917"/>
    </source>
</evidence>
<dbReference type="STRING" id="1121922.GCA_000428905_02011"/>
<evidence type="ECO:0000259" key="5">
    <source>
        <dbReference type="SMART" id="SM00903"/>
    </source>
</evidence>
<dbReference type="AlphaFoldDB" id="K6ZII1"/>
<dbReference type="GO" id="GO:0010181">
    <property type="term" value="F:FMN binding"/>
    <property type="evidence" value="ECO:0007669"/>
    <property type="project" value="InterPro"/>
</dbReference>
<feature type="domain" description="Flavin reductase like" evidence="5">
    <location>
        <begin position="19"/>
        <end position="172"/>
    </location>
</feature>
<dbReference type="RefSeq" id="WP_006011036.1">
    <property type="nucleotide sequence ID" value="NZ_BAEQ01000028.1"/>
</dbReference>
<dbReference type="PANTHER" id="PTHR33798">
    <property type="entry name" value="FLAVOPROTEIN OXYGENASE"/>
    <property type="match status" value="1"/>
</dbReference>
<keyword evidence="3" id="KW-0288">FMN</keyword>
<dbReference type="PANTHER" id="PTHR33798:SF5">
    <property type="entry name" value="FLAVIN REDUCTASE LIKE DOMAIN-CONTAINING PROTEIN"/>
    <property type="match status" value="1"/>
</dbReference>
<comment type="caution">
    <text evidence="6">The sequence shown here is derived from an EMBL/GenBank/DDBJ whole genome shotgun (WGS) entry which is preliminary data.</text>
</comment>
<dbReference type="Proteomes" id="UP000006251">
    <property type="component" value="Unassembled WGS sequence"/>
</dbReference>
<evidence type="ECO:0000313" key="6">
    <source>
        <dbReference type="EMBL" id="GAC28703.1"/>
    </source>
</evidence>
<keyword evidence="7" id="KW-1185">Reference proteome</keyword>